<gene>
    <name evidence="8" type="primary">MAGOHB</name>
</gene>
<dbReference type="Gene3D" id="3.30.1560.10">
    <property type="entry name" value="Mago nashi"/>
    <property type="match status" value="1"/>
</dbReference>
<evidence type="ECO:0000256" key="2">
    <source>
        <dbReference type="ARBA" id="ARBA00009270"/>
    </source>
</evidence>
<dbReference type="KEGG" id="pcoo:112867874"/>
<keyword evidence="3" id="KW-0507">mRNA processing</keyword>
<dbReference type="RefSeq" id="XP_025786685.1">
    <property type="nucleotide sequence ID" value="XM_025930900.1"/>
</dbReference>
<evidence type="ECO:0000256" key="3">
    <source>
        <dbReference type="ARBA" id="ARBA00022728"/>
    </source>
</evidence>
<accession>A0A6P6IES7</accession>
<keyword evidence="4" id="KW-0509">mRNA transport</keyword>
<proteinExistence type="inferred from homology"/>
<dbReference type="SUPFAM" id="SSF89817">
    <property type="entry name" value="Mago nashi protein"/>
    <property type="match status" value="1"/>
</dbReference>
<feature type="region of interest" description="Disordered" evidence="6">
    <location>
        <begin position="32"/>
        <end position="57"/>
    </location>
</feature>
<evidence type="ECO:0000256" key="6">
    <source>
        <dbReference type="SAM" id="MobiDB-lite"/>
    </source>
</evidence>
<dbReference type="Pfam" id="PF02792">
    <property type="entry name" value="Mago_nashi"/>
    <property type="match status" value="1"/>
</dbReference>
<keyword evidence="5" id="KW-0539">Nucleus</keyword>
<reference evidence="8" key="1">
    <citation type="submission" date="2025-08" db="UniProtKB">
        <authorList>
            <consortium name="RefSeq"/>
        </authorList>
    </citation>
    <scope>IDENTIFICATION</scope>
    <source>
        <tissue evidence="8">Blood</tissue>
    </source>
</reference>
<evidence type="ECO:0000256" key="4">
    <source>
        <dbReference type="ARBA" id="ARBA00022816"/>
    </source>
</evidence>
<comment type="subcellular location">
    <subcellularLocation>
        <location evidence="1">Nucleus</location>
    </subcellularLocation>
</comment>
<keyword evidence="4" id="KW-0813">Transport</keyword>
<comment type="similarity">
    <text evidence="2">Belongs to the mago nashi family.</text>
</comment>
<evidence type="ECO:0000256" key="1">
    <source>
        <dbReference type="ARBA" id="ARBA00004123"/>
    </source>
</evidence>
<dbReference type="GeneID" id="112867874"/>
<dbReference type="GO" id="GO:0035145">
    <property type="term" value="C:exon-exon junction complex"/>
    <property type="evidence" value="ECO:0007669"/>
    <property type="project" value="InterPro"/>
</dbReference>
<keyword evidence="3" id="KW-0747">Spliceosome</keyword>
<dbReference type="PANTHER" id="PTHR12638:SF0">
    <property type="entry name" value="MAGO HOMOLOG, EXON JUNCTION COMPLEX SUBUNIT-RELATED"/>
    <property type="match status" value="1"/>
</dbReference>
<dbReference type="InterPro" id="IPR036605">
    <property type="entry name" value="Mago_nashi_sf"/>
</dbReference>
<dbReference type="GO" id="GO:0008380">
    <property type="term" value="P:RNA splicing"/>
    <property type="evidence" value="ECO:0007669"/>
    <property type="project" value="InterPro"/>
</dbReference>
<dbReference type="GO" id="GO:0051028">
    <property type="term" value="P:mRNA transport"/>
    <property type="evidence" value="ECO:0007669"/>
    <property type="project" value="UniProtKB-KW"/>
</dbReference>
<dbReference type="Proteomes" id="UP000515131">
    <property type="component" value="Unplaced"/>
</dbReference>
<evidence type="ECO:0000256" key="5">
    <source>
        <dbReference type="ARBA" id="ARBA00023242"/>
    </source>
</evidence>
<dbReference type="CDD" id="cd11295">
    <property type="entry name" value="Mago_nashi"/>
    <property type="match status" value="1"/>
</dbReference>
<protein>
    <submittedName>
        <fullName evidence="8">Protein mago nashi homolog 2</fullName>
    </submittedName>
</protein>
<keyword evidence="3" id="KW-0508">mRNA splicing</keyword>
<dbReference type="CTD" id="55110"/>
<name>A0A6P6IES7_PUMCO</name>
<dbReference type="InterPro" id="IPR004023">
    <property type="entry name" value="Mago_nashi"/>
</dbReference>
<dbReference type="GO" id="GO:0071013">
    <property type="term" value="C:catalytic step 2 spliceosome"/>
    <property type="evidence" value="ECO:0007669"/>
    <property type="project" value="TreeGrafter"/>
</dbReference>
<organism evidence="7 8">
    <name type="scientific">Puma concolor</name>
    <name type="common">Mountain lion</name>
    <name type="synonym">Felis concolor</name>
    <dbReference type="NCBI Taxonomy" id="9696"/>
    <lineage>
        <taxon>Eukaryota</taxon>
        <taxon>Metazoa</taxon>
        <taxon>Chordata</taxon>
        <taxon>Craniata</taxon>
        <taxon>Vertebrata</taxon>
        <taxon>Euteleostomi</taxon>
        <taxon>Mammalia</taxon>
        <taxon>Eutheria</taxon>
        <taxon>Laurasiatheria</taxon>
        <taxon>Carnivora</taxon>
        <taxon>Feliformia</taxon>
        <taxon>Felidae</taxon>
        <taxon>Felinae</taxon>
        <taxon>Puma</taxon>
    </lineage>
</organism>
<keyword evidence="7" id="KW-1185">Reference proteome</keyword>
<evidence type="ECO:0000313" key="7">
    <source>
        <dbReference type="Proteomes" id="UP000515131"/>
    </source>
</evidence>
<feature type="compositionally biased region" description="Basic and acidic residues" evidence="6">
    <location>
        <begin position="42"/>
        <end position="53"/>
    </location>
</feature>
<evidence type="ECO:0000313" key="8">
    <source>
        <dbReference type="RefSeq" id="XP_025786685.1"/>
    </source>
</evidence>
<dbReference type="AlphaFoldDB" id="A0A6P6IES7"/>
<dbReference type="FunFam" id="3.30.1560.10:FF:000002">
    <property type="entry name" value="Protein mago nashi homolog 2"/>
    <property type="match status" value="1"/>
</dbReference>
<dbReference type="PANTHER" id="PTHR12638">
    <property type="entry name" value="PROTEIN MAGO NASHI HOMOLOG"/>
    <property type="match status" value="1"/>
</dbReference>
<sequence>MAMASDFYLRYYVGHKGKFGHEFLEFEFRPDGEQGSGAAAERAARLGEAERRGRGGGGAYVHKSVMEELKRIIDDSEITKEDDALWPPPDRVGRQELEIVIGDEHISFTTSKIGSLIDVNQSKDPEGLRVFYYLVQDLKCLVFSLIGLHFKIKPI</sequence>